<protein>
    <submittedName>
        <fullName evidence="2">tRNA 2-thiouridine synthesizing protein C</fullName>
    </submittedName>
</protein>
<keyword evidence="3" id="KW-1185">Reference proteome</keyword>
<dbReference type="RefSeq" id="WP_091960988.1">
    <property type="nucleotide sequence ID" value="NZ_FOLH01000002.1"/>
</dbReference>
<dbReference type="SUPFAM" id="SSF75169">
    <property type="entry name" value="DsrEFH-like"/>
    <property type="match status" value="1"/>
</dbReference>
<dbReference type="AlphaFoldDB" id="A0A1I1G272"/>
<accession>A0A1I1G272</accession>
<comment type="similarity">
    <text evidence="1">Belongs to the DsrF/TusC family.</text>
</comment>
<dbReference type="InterPro" id="IPR027396">
    <property type="entry name" value="DsrEFH-like"/>
</dbReference>
<proteinExistence type="inferred from homology"/>
<reference evidence="2 3" key="1">
    <citation type="submission" date="2016-10" db="EMBL/GenBank/DDBJ databases">
        <authorList>
            <person name="de Groot N.N."/>
        </authorList>
    </citation>
    <scope>NUCLEOTIDE SEQUENCE [LARGE SCALE GENOMIC DNA]</scope>
    <source>
        <strain evidence="2 3">DSM 18438</strain>
    </source>
</reference>
<dbReference type="Gene3D" id="3.40.1260.10">
    <property type="entry name" value="DsrEFH-like"/>
    <property type="match status" value="1"/>
</dbReference>
<dbReference type="PANTHER" id="PTHR38780">
    <property type="entry name" value="PROTEIN TUSC"/>
    <property type="match status" value="1"/>
</dbReference>
<evidence type="ECO:0000256" key="1">
    <source>
        <dbReference type="ARBA" id="ARBA00005996"/>
    </source>
</evidence>
<sequence>MKAYRFDLVVFFTQPPLAGAQGKEALDTALVSATFEQKTALVFTGSGVLQLLKNQQPDLLELKGIQAMLKALPLYDLDAIYVDQESMERLQLTSEQLLLDIDVLPADQIRQLMSTSKNLLVF</sequence>
<dbReference type="Proteomes" id="UP000199058">
    <property type="component" value="Unassembled WGS sequence"/>
</dbReference>
<dbReference type="STRING" id="1122252.SAMN05660443_1341"/>
<dbReference type="OrthoDB" id="9789418at2"/>
<name>A0A1I1G272_9GAMM</name>
<evidence type="ECO:0000313" key="2">
    <source>
        <dbReference type="EMBL" id="SFC05382.1"/>
    </source>
</evidence>
<gene>
    <name evidence="2" type="ORF">SAMN05660443_1341</name>
</gene>
<evidence type="ECO:0000313" key="3">
    <source>
        <dbReference type="Proteomes" id="UP000199058"/>
    </source>
</evidence>
<organism evidence="2 3">
    <name type="scientific">Marinospirillum celere</name>
    <dbReference type="NCBI Taxonomy" id="1122252"/>
    <lineage>
        <taxon>Bacteria</taxon>
        <taxon>Pseudomonadati</taxon>
        <taxon>Pseudomonadota</taxon>
        <taxon>Gammaproteobacteria</taxon>
        <taxon>Oceanospirillales</taxon>
        <taxon>Oceanospirillaceae</taxon>
        <taxon>Marinospirillum</taxon>
    </lineage>
</organism>
<dbReference type="PANTHER" id="PTHR38780:SF1">
    <property type="entry name" value="PROTEIN TUSC"/>
    <property type="match status" value="1"/>
</dbReference>
<dbReference type="NCBIfam" id="TIGR03010">
    <property type="entry name" value="sulf_tusC_dsrF"/>
    <property type="match status" value="1"/>
</dbReference>
<dbReference type="InterPro" id="IPR017462">
    <property type="entry name" value="Sulphur_relay_TusC/DsrF"/>
</dbReference>
<dbReference type="InterPro" id="IPR003787">
    <property type="entry name" value="Sulphur_relay_DsrE/F-like"/>
</dbReference>
<dbReference type="NCBIfam" id="NF001238">
    <property type="entry name" value="PRK00211.1"/>
    <property type="match status" value="1"/>
</dbReference>
<dbReference type="Pfam" id="PF02635">
    <property type="entry name" value="DsrE"/>
    <property type="match status" value="1"/>
</dbReference>
<dbReference type="EMBL" id="FOLH01000002">
    <property type="protein sequence ID" value="SFC05382.1"/>
    <property type="molecule type" value="Genomic_DNA"/>
</dbReference>